<evidence type="ECO:0000256" key="1">
    <source>
        <dbReference type="ARBA" id="ARBA00023015"/>
    </source>
</evidence>
<dbReference type="InterPro" id="IPR016032">
    <property type="entry name" value="Sig_transdc_resp-reg_C-effctor"/>
</dbReference>
<dbReference type="Gene3D" id="1.10.10.10">
    <property type="entry name" value="Winged helix-like DNA-binding domain superfamily/Winged helix DNA-binding domain"/>
    <property type="match status" value="1"/>
</dbReference>
<keyword evidence="3" id="KW-0804">Transcription</keyword>
<reference evidence="7" key="1">
    <citation type="journal article" date="2019" name="Int. J. Syst. Evol. Microbiol.">
        <title>The Global Catalogue of Microorganisms (GCM) 10K type strain sequencing project: providing services to taxonomists for standard genome sequencing and annotation.</title>
        <authorList>
            <consortium name="The Broad Institute Genomics Platform"/>
            <consortium name="The Broad Institute Genome Sequencing Center for Infectious Disease"/>
            <person name="Wu L."/>
            <person name="Ma J."/>
        </authorList>
    </citation>
    <scope>NUCLEOTIDE SEQUENCE [LARGE SCALE GENOMIC DNA]</scope>
    <source>
        <strain evidence="7">JCM 17458</strain>
    </source>
</reference>
<feature type="region of interest" description="Disordered" evidence="4">
    <location>
        <begin position="318"/>
        <end position="346"/>
    </location>
</feature>
<dbReference type="SUPFAM" id="SSF46894">
    <property type="entry name" value="C-terminal effector domain of the bipartite response regulators"/>
    <property type="match status" value="1"/>
</dbReference>
<keyword evidence="7" id="KW-1185">Reference proteome</keyword>
<dbReference type="PANTHER" id="PTHR44688">
    <property type="entry name" value="DNA-BINDING TRANSCRIPTIONAL ACTIVATOR DEVR_DOSR"/>
    <property type="match status" value="1"/>
</dbReference>
<dbReference type="Gene3D" id="3.40.50.300">
    <property type="entry name" value="P-loop containing nucleotide triphosphate hydrolases"/>
    <property type="match status" value="1"/>
</dbReference>
<feature type="domain" description="HTH luxR-type" evidence="5">
    <location>
        <begin position="859"/>
        <end position="924"/>
    </location>
</feature>
<dbReference type="InterPro" id="IPR011990">
    <property type="entry name" value="TPR-like_helical_dom_sf"/>
</dbReference>
<dbReference type="PROSITE" id="PS50043">
    <property type="entry name" value="HTH_LUXR_2"/>
    <property type="match status" value="1"/>
</dbReference>
<name>A0ABP8EKS4_9MICO</name>
<organism evidence="6 7">
    <name type="scientific">Brevibacterium daeguense</name>
    <dbReference type="NCBI Taxonomy" id="909936"/>
    <lineage>
        <taxon>Bacteria</taxon>
        <taxon>Bacillati</taxon>
        <taxon>Actinomycetota</taxon>
        <taxon>Actinomycetes</taxon>
        <taxon>Micrococcales</taxon>
        <taxon>Brevibacteriaceae</taxon>
        <taxon>Brevibacterium</taxon>
    </lineage>
</organism>
<keyword evidence="1" id="KW-0805">Transcription regulation</keyword>
<dbReference type="PANTHER" id="PTHR44688:SF16">
    <property type="entry name" value="DNA-BINDING TRANSCRIPTIONAL ACTIVATOR DEVR_DOSR"/>
    <property type="match status" value="1"/>
</dbReference>
<dbReference type="CDD" id="cd06170">
    <property type="entry name" value="LuxR_C_like"/>
    <property type="match status" value="1"/>
</dbReference>
<dbReference type="Pfam" id="PF00196">
    <property type="entry name" value="GerE"/>
    <property type="match status" value="1"/>
</dbReference>
<evidence type="ECO:0000313" key="7">
    <source>
        <dbReference type="Proteomes" id="UP001501586"/>
    </source>
</evidence>
<dbReference type="Proteomes" id="UP001501586">
    <property type="component" value="Unassembled WGS sequence"/>
</dbReference>
<dbReference type="Gene3D" id="1.25.40.10">
    <property type="entry name" value="Tetratricopeptide repeat domain"/>
    <property type="match status" value="1"/>
</dbReference>
<evidence type="ECO:0000313" key="6">
    <source>
        <dbReference type="EMBL" id="GAA4284569.1"/>
    </source>
</evidence>
<dbReference type="InterPro" id="IPR036388">
    <property type="entry name" value="WH-like_DNA-bd_sf"/>
</dbReference>
<evidence type="ECO:0000256" key="4">
    <source>
        <dbReference type="SAM" id="MobiDB-lite"/>
    </source>
</evidence>
<evidence type="ECO:0000256" key="3">
    <source>
        <dbReference type="ARBA" id="ARBA00023163"/>
    </source>
</evidence>
<dbReference type="EMBL" id="BAABAZ010000006">
    <property type="protein sequence ID" value="GAA4284569.1"/>
    <property type="molecule type" value="Genomic_DNA"/>
</dbReference>
<evidence type="ECO:0000256" key="2">
    <source>
        <dbReference type="ARBA" id="ARBA00023125"/>
    </source>
</evidence>
<dbReference type="SUPFAM" id="SSF52540">
    <property type="entry name" value="P-loop containing nucleoside triphosphate hydrolases"/>
    <property type="match status" value="1"/>
</dbReference>
<proteinExistence type="predicted"/>
<dbReference type="SMART" id="SM00421">
    <property type="entry name" value="HTH_LUXR"/>
    <property type="match status" value="1"/>
</dbReference>
<evidence type="ECO:0000259" key="5">
    <source>
        <dbReference type="PROSITE" id="PS50043"/>
    </source>
</evidence>
<comment type="caution">
    <text evidence="6">The sequence shown here is derived from an EMBL/GenBank/DDBJ whole genome shotgun (WGS) entry which is preliminary data.</text>
</comment>
<keyword evidence="2" id="KW-0238">DNA-binding</keyword>
<gene>
    <name evidence="6" type="ORF">GCM10022261_21000</name>
</gene>
<sequence length="927" mass="101439">MSHMKHARGFSDRSSFAERQRAEVARLRLPAGRVRRDALLRRLDRLEPLTFLHSLPGTGKTTLLADWAIHRMDAGDAVIWISATAAHNSLGEFGAAIADIVLGRSAADAESAEPKAEEAAERRECLGRLCAEQPNRKVIVLIDNAEHITSAELRSWILALLREHPNLYFAGAFDRVQPSGELAREAGMSIHMISGQHLMIPRTHAASFASSWGHDTTPEEIDRLHSMAGGWLLLMRTILDTPSDFIGTNVVSGMERFRDDHLREKLNGRLVASAVPMSLLEEVSVELVDVLYREVHELAREAAGATAHESVRMLVDSGMLRPSGSGSADSGPLGSGPADAGPPISGPAEDGLCFPGVVRAYLAYLVETLDPRTAKATHAAAADHYERRGRPEDVRRLLRHARRAEDWELLNRTVARHGWWLAVRHQADAYSALSDIPEAARRRHPVLSMAYALSHALPVATIDPSPRSPMVHRVLASVSDLTLDLINGTGDPDEMAFLTSAAMHGLRQRGEFVAALQRSEHFRNAVLRGSSNGLSALNSAMYYLQSGLSELSTGDLERAVRRFTRSYEESTSTQAQFVGVSAAGHNALIFAYEGRRAVAEQWFERAEQGLERVPWVRPLVQTPLVLAAADLAMDSFDAEQARRNLEEAGSLLDYSEVWAFNAHAQTRFALLFGSTASTLSSIEHAEELRSERSPLGPLGDALLTRARVDLLIAEGELNRAERLILEALGDDPLRGLETECTIARRTLFIAYARLCLISGSFADARQAVSIALARKLTQRKVIDLLLIDAAAAHAMGSDSDAVKSFRRALALTKRAGILSPLLSIDRVTRQALLDLVDEAVTEEGETAQQIIDSPGVFPAHGELVVLTERERSVLNELVGGASIPDIARTHVLSVNTVKKQTVSLYRKLGADNRTDAVRRAYELRLIG</sequence>
<dbReference type="InterPro" id="IPR027417">
    <property type="entry name" value="P-loop_NTPase"/>
</dbReference>
<accession>A0ABP8EKS4</accession>
<protein>
    <recommendedName>
        <fullName evidence="5">HTH luxR-type domain-containing protein</fullName>
    </recommendedName>
</protein>
<dbReference type="InterPro" id="IPR000792">
    <property type="entry name" value="Tscrpt_reg_LuxR_C"/>
</dbReference>